<dbReference type="SUPFAM" id="SSF52047">
    <property type="entry name" value="RNI-like"/>
    <property type="match status" value="1"/>
</dbReference>
<protein>
    <recommendedName>
        <fullName evidence="3">Leucine-rich repeat domain-containing protein</fullName>
    </recommendedName>
</protein>
<dbReference type="Proteomes" id="UP000249645">
    <property type="component" value="Unassembled WGS sequence"/>
</dbReference>
<proteinExistence type="predicted"/>
<evidence type="ECO:0008006" key="3">
    <source>
        <dbReference type="Google" id="ProtNLM"/>
    </source>
</evidence>
<name>A0A2W5F200_9SPHI</name>
<dbReference type="InterPro" id="IPR032675">
    <property type="entry name" value="LRR_dom_sf"/>
</dbReference>
<dbReference type="EMBL" id="QFOI01000076">
    <property type="protein sequence ID" value="PZP50231.1"/>
    <property type="molecule type" value="Genomic_DNA"/>
</dbReference>
<reference evidence="1 2" key="1">
    <citation type="submission" date="2017-11" db="EMBL/GenBank/DDBJ databases">
        <title>Infants hospitalized years apart are colonized by the same room-sourced microbial strains.</title>
        <authorList>
            <person name="Brooks B."/>
            <person name="Olm M.R."/>
            <person name="Firek B.A."/>
            <person name="Baker R."/>
            <person name="Thomas B.C."/>
            <person name="Morowitz M.J."/>
            <person name="Banfield J.F."/>
        </authorList>
    </citation>
    <scope>NUCLEOTIDE SEQUENCE [LARGE SCALE GENOMIC DNA]</scope>
    <source>
        <strain evidence="1">S2_009_000_R2_76</strain>
    </source>
</reference>
<comment type="caution">
    <text evidence="1">The sequence shown here is derived from an EMBL/GenBank/DDBJ whole genome shotgun (WGS) entry which is preliminary data.</text>
</comment>
<dbReference type="AlphaFoldDB" id="A0A2W5F200"/>
<accession>A0A2W5F200</accession>
<gene>
    <name evidence="1" type="ORF">DI598_06065</name>
</gene>
<sequence>MNYFWQDIPPERRLYRVDEKIIAGFIPHSYIVGMDVNNFQKTEFVNGEKIIKKPEQHISTTTKIPYSTKGFYAYLGARSKEFVKSLTSSGATENLLDLEIGWQEENKDFLRNFSLKDNFDYSSISQELSRIYFPNLLNFSFGFDELFVNQDMLYGILGDMTQVLENMPKLEKLWLCGIFELDSPTKLEHLVELNIDTFWVNSWLDVVEKNDLSETTFTNIFLSNLPNLEKFILALKTETNESKVYSIPENIYALFPKLKFLRIEGFFEKGTKEKLQKELGGRIEYLFLEEIVEV</sequence>
<organism evidence="1 2">
    <name type="scientific">Pseudopedobacter saltans</name>
    <dbReference type="NCBI Taxonomy" id="151895"/>
    <lineage>
        <taxon>Bacteria</taxon>
        <taxon>Pseudomonadati</taxon>
        <taxon>Bacteroidota</taxon>
        <taxon>Sphingobacteriia</taxon>
        <taxon>Sphingobacteriales</taxon>
        <taxon>Sphingobacteriaceae</taxon>
        <taxon>Pseudopedobacter</taxon>
    </lineage>
</organism>
<evidence type="ECO:0000313" key="1">
    <source>
        <dbReference type="EMBL" id="PZP50231.1"/>
    </source>
</evidence>
<dbReference type="Gene3D" id="3.80.10.10">
    <property type="entry name" value="Ribonuclease Inhibitor"/>
    <property type="match status" value="1"/>
</dbReference>
<evidence type="ECO:0000313" key="2">
    <source>
        <dbReference type="Proteomes" id="UP000249645"/>
    </source>
</evidence>